<accession>A0ABT7V196</accession>
<sequence length="176" mass="18896">MERANAMRASGCFETKVCPRCGAELYADMNVCYGCLYDFSRDAPRPPRAPLSLLVGEDGPEDTVNLAAAAGEPLTERVGMMMRTSSVDVWIAVSDEGVSIGRAPENDVVLHSPAISGRHLSIVPTPDGMEVSDLDSTNPARYHGREVRGRVIVSYGDTIDVCGCILTMTGPTIDVY</sequence>
<dbReference type="SUPFAM" id="SSF49879">
    <property type="entry name" value="SMAD/FHA domain"/>
    <property type="match status" value="1"/>
</dbReference>
<evidence type="ECO:0000313" key="4">
    <source>
        <dbReference type="Proteomes" id="UP001529256"/>
    </source>
</evidence>
<dbReference type="Gene3D" id="2.60.200.20">
    <property type="match status" value="1"/>
</dbReference>
<reference evidence="3" key="2">
    <citation type="submission" date="2023-06" db="EMBL/GenBank/DDBJ databases">
        <authorList>
            <person name="Zeman M."/>
            <person name="Kubasova T."/>
            <person name="Jahodarova E."/>
            <person name="Nykrynova M."/>
            <person name="Rychlik I."/>
        </authorList>
    </citation>
    <scope>NUCLEOTIDE SEQUENCE</scope>
    <source>
        <strain evidence="3">153_Feed</strain>
    </source>
</reference>
<evidence type="ECO:0000313" key="3">
    <source>
        <dbReference type="EMBL" id="MDM8270353.1"/>
    </source>
</evidence>
<keyword evidence="1" id="KW-0597">Phosphoprotein</keyword>
<proteinExistence type="predicted"/>
<protein>
    <submittedName>
        <fullName evidence="3">FHA domain-containing protein</fullName>
    </submittedName>
</protein>
<gene>
    <name evidence="3" type="ORF">QUW25_01435</name>
</gene>
<dbReference type="EMBL" id="JAUDEA010000001">
    <property type="protein sequence ID" value="MDM8270353.1"/>
    <property type="molecule type" value="Genomic_DNA"/>
</dbReference>
<name>A0ABT7V196_9ACTN</name>
<dbReference type="InterPro" id="IPR000253">
    <property type="entry name" value="FHA_dom"/>
</dbReference>
<evidence type="ECO:0000256" key="1">
    <source>
        <dbReference type="ARBA" id="ARBA00022553"/>
    </source>
</evidence>
<reference evidence="3" key="1">
    <citation type="submission" date="2023-06" db="EMBL/GenBank/DDBJ databases">
        <title>Identification and characterization of horizontal gene transfer across gut microbiota members of farm animals based on homology search.</title>
        <authorList>
            <person name="Schwarzerova J."/>
            <person name="Nykrynova M."/>
            <person name="Jureckova K."/>
            <person name="Cejkova D."/>
            <person name="Rychlik I."/>
        </authorList>
    </citation>
    <scope>NUCLEOTIDE SEQUENCE</scope>
    <source>
        <strain evidence="3">153_Feed</strain>
    </source>
</reference>
<organism evidence="3 4">
    <name type="scientific">Thermophilibacter provencensis</name>
    <dbReference type="NCBI Taxonomy" id="1852386"/>
    <lineage>
        <taxon>Bacteria</taxon>
        <taxon>Bacillati</taxon>
        <taxon>Actinomycetota</taxon>
        <taxon>Coriobacteriia</taxon>
        <taxon>Coriobacteriales</taxon>
        <taxon>Atopobiaceae</taxon>
        <taxon>Thermophilibacter</taxon>
    </lineage>
</organism>
<dbReference type="RefSeq" id="WP_289510453.1">
    <property type="nucleotide sequence ID" value="NZ_JAUDEA010000001.1"/>
</dbReference>
<dbReference type="SMART" id="SM00240">
    <property type="entry name" value="FHA"/>
    <property type="match status" value="1"/>
</dbReference>
<dbReference type="Pfam" id="PF00498">
    <property type="entry name" value="FHA"/>
    <property type="match status" value="1"/>
</dbReference>
<keyword evidence="4" id="KW-1185">Reference proteome</keyword>
<dbReference type="Proteomes" id="UP001529256">
    <property type="component" value="Unassembled WGS sequence"/>
</dbReference>
<dbReference type="InterPro" id="IPR008984">
    <property type="entry name" value="SMAD_FHA_dom_sf"/>
</dbReference>
<evidence type="ECO:0000259" key="2">
    <source>
        <dbReference type="PROSITE" id="PS50006"/>
    </source>
</evidence>
<feature type="domain" description="FHA" evidence="2">
    <location>
        <begin position="98"/>
        <end position="147"/>
    </location>
</feature>
<dbReference type="CDD" id="cd00060">
    <property type="entry name" value="FHA"/>
    <property type="match status" value="1"/>
</dbReference>
<dbReference type="PROSITE" id="PS50006">
    <property type="entry name" value="FHA_DOMAIN"/>
    <property type="match status" value="1"/>
</dbReference>
<comment type="caution">
    <text evidence="3">The sequence shown here is derived from an EMBL/GenBank/DDBJ whole genome shotgun (WGS) entry which is preliminary data.</text>
</comment>